<dbReference type="InterPro" id="IPR025558">
    <property type="entry name" value="DUF4283"/>
</dbReference>
<dbReference type="EMBL" id="SMMG02000006">
    <property type="protein sequence ID" value="KAA3469489.1"/>
    <property type="molecule type" value="Genomic_DNA"/>
</dbReference>
<evidence type="ECO:0000259" key="2">
    <source>
        <dbReference type="PROSITE" id="PS50158"/>
    </source>
</evidence>
<dbReference type="GO" id="GO:0003964">
    <property type="term" value="F:RNA-directed DNA polymerase activity"/>
    <property type="evidence" value="ECO:0007669"/>
    <property type="project" value="UniProtKB-KW"/>
</dbReference>
<name>A0A5B6VJP2_9ROSI</name>
<dbReference type="InterPro" id="IPR043502">
    <property type="entry name" value="DNA/RNA_pol_sf"/>
</dbReference>
<protein>
    <submittedName>
        <fullName evidence="4">LINE-1 reverse transcriptase isogeny</fullName>
    </submittedName>
</protein>
<reference evidence="5" key="1">
    <citation type="journal article" date="2019" name="Plant Biotechnol. J.">
        <title>Genome sequencing of the Australian wild diploid species Gossypium australe highlights disease resistance and delayed gland morphogenesis.</title>
        <authorList>
            <person name="Cai Y."/>
            <person name="Cai X."/>
            <person name="Wang Q."/>
            <person name="Wang P."/>
            <person name="Zhang Y."/>
            <person name="Cai C."/>
            <person name="Xu Y."/>
            <person name="Wang K."/>
            <person name="Zhou Z."/>
            <person name="Wang C."/>
            <person name="Geng S."/>
            <person name="Li B."/>
            <person name="Dong Q."/>
            <person name="Hou Y."/>
            <person name="Wang H."/>
            <person name="Ai P."/>
            <person name="Liu Z."/>
            <person name="Yi F."/>
            <person name="Sun M."/>
            <person name="An G."/>
            <person name="Cheng J."/>
            <person name="Zhang Y."/>
            <person name="Shi Q."/>
            <person name="Xie Y."/>
            <person name="Shi X."/>
            <person name="Chang Y."/>
            <person name="Huang F."/>
            <person name="Chen Y."/>
            <person name="Hong S."/>
            <person name="Mi L."/>
            <person name="Sun Q."/>
            <person name="Zhang L."/>
            <person name="Zhou B."/>
            <person name="Peng R."/>
            <person name="Zhang X."/>
            <person name="Liu F."/>
        </authorList>
    </citation>
    <scope>NUCLEOTIDE SEQUENCE [LARGE SCALE GENOMIC DNA]</scope>
    <source>
        <strain evidence="5">cv. PA1801</strain>
    </source>
</reference>
<keyword evidence="1" id="KW-0863">Zinc-finger</keyword>
<evidence type="ECO:0000313" key="4">
    <source>
        <dbReference type="EMBL" id="KAA3469489.1"/>
    </source>
</evidence>
<dbReference type="Pfam" id="PF00078">
    <property type="entry name" value="RVT_1"/>
    <property type="match status" value="1"/>
</dbReference>
<dbReference type="InterPro" id="IPR005135">
    <property type="entry name" value="Endo/exonuclease/phosphatase"/>
</dbReference>
<evidence type="ECO:0000259" key="3">
    <source>
        <dbReference type="PROSITE" id="PS50878"/>
    </source>
</evidence>
<dbReference type="PROSITE" id="PS50158">
    <property type="entry name" value="ZF_CCHC"/>
    <property type="match status" value="1"/>
</dbReference>
<dbReference type="PANTHER" id="PTHR46890">
    <property type="entry name" value="NON-LTR RETROLELEMENT REVERSE TRANSCRIPTASE-LIKE PROTEIN-RELATED"/>
    <property type="match status" value="1"/>
</dbReference>
<dbReference type="SUPFAM" id="SSF56672">
    <property type="entry name" value="DNA/RNA polymerases"/>
    <property type="match status" value="1"/>
</dbReference>
<dbReference type="Pfam" id="PF14111">
    <property type="entry name" value="DUF4283"/>
    <property type="match status" value="1"/>
</dbReference>
<dbReference type="SUPFAM" id="SSF56219">
    <property type="entry name" value="DNase I-like"/>
    <property type="match status" value="1"/>
</dbReference>
<proteinExistence type="predicted"/>
<organism evidence="4 5">
    <name type="scientific">Gossypium australe</name>
    <dbReference type="NCBI Taxonomy" id="47621"/>
    <lineage>
        <taxon>Eukaryota</taxon>
        <taxon>Viridiplantae</taxon>
        <taxon>Streptophyta</taxon>
        <taxon>Embryophyta</taxon>
        <taxon>Tracheophyta</taxon>
        <taxon>Spermatophyta</taxon>
        <taxon>Magnoliopsida</taxon>
        <taxon>eudicotyledons</taxon>
        <taxon>Gunneridae</taxon>
        <taxon>Pentapetalae</taxon>
        <taxon>rosids</taxon>
        <taxon>malvids</taxon>
        <taxon>Malvales</taxon>
        <taxon>Malvaceae</taxon>
        <taxon>Malvoideae</taxon>
        <taxon>Gossypium</taxon>
    </lineage>
</organism>
<dbReference type="PANTHER" id="PTHR46890:SF48">
    <property type="entry name" value="RNA-DIRECTED DNA POLYMERASE"/>
    <property type="match status" value="1"/>
</dbReference>
<dbReference type="PROSITE" id="PS50878">
    <property type="entry name" value="RT_POL"/>
    <property type="match status" value="1"/>
</dbReference>
<keyword evidence="5" id="KW-1185">Reference proteome</keyword>
<evidence type="ECO:0000256" key="1">
    <source>
        <dbReference type="PROSITE-ProRule" id="PRU00047"/>
    </source>
</evidence>
<keyword evidence="1" id="KW-0862">Zinc</keyword>
<comment type="caution">
    <text evidence="4">The sequence shown here is derived from an EMBL/GenBank/DDBJ whole genome shotgun (WGS) entry which is preliminary data.</text>
</comment>
<dbReference type="InterPro" id="IPR001878">
    <property type="entry name" value="Znf_CCHC"/>
</dbReference>
<gene>
    <name evidence="4" type="ORF">EPI10_015272</name>
</gene>
<dbReference type="InterPro" id="IPR036691">
    <property type="entry name" value="Endo/exonu/phosph_ase_sf"/>
</dbReference>
<sequence>MLVEHGSGPSISWKDKLLEVNSDALDKNGPDYPGVNTDVDLEFLEGDIHRFTVNGAPAIDFSERIQKFLFKEMELTIVLKLLGRNIGYGALHSRASSLWNPSKPFHLMDIENGYFLVKFQSTADYAKVVRLDFNTDNRTRGRFARMEVYVNLEKPLIAQVIVNRLNQKVEYEGLPTICFTCGRYGHTKELCISLQPKSTSGKDQADVFSAKGASGEEGVVYGPWIVVEKKSRRKSRSSNLNKAEFQERENLRSKFDALVNMETSNLEDEFNKEKDGQTVELNKSLKAGKFLEQLRVKNLVNPISKRNTQTGVVREEVGPLNSFGNGPVTDETMGRLPTVLAKDKDTVGPPESMVDMDNTGGERWLAQTVSTARSVDSDAFVPDTSKRNQAFREYNSEHKSDTVCLLEPRVAYGPDRTKRKSLWADLMEVLPPDPLPWLILGDFNAILSPKDKKSDRSMGKRCKLFGDFVDACNLQDLGFIGPAFTWQRGNTHERIDLTLANDSWISAFPHTLVYHLPHIKPDHKPIIINTNPDLSLPKGRPFCFLAGWTKHANFKELVSTKWRFTSNMVDSLSDFTSHVKDWNRFVYGFIGTRKRQLLILLGNIQKAMDWSSSTRLADLEIEAVRFFENQYGEIPTPMSALHFYLFPRLMEDDIDFLSCEWVQGIFDGNKIEEDLNNTLIVLFPKKESPEDFSQFRPISLCSVMYKLVMKVIANRLKVVFPNFISPDQAGFIARRNIFDNILIAQKVIHSMHSRKVGKNWLAVKLDLEKAYRISWAFINVTLVAAEIPKFLRNVIMGVISSSSMQILWNRVPSQSFKLVRGIRQGCPLSPYLFILCMEWLGHIIHSEISTGRWHPIRLSRSGPSLSHLFFADDLVIFGKAEMDQAILLEEILK</sequence>
<keyword evidence="1" id="KW-0479">Metal-binding</keyword>
<evidence type="ECO:0000313" key="5">
    <source>
        <dbReference type="Proteomes" id="UP000325315"/>
    </source>
</evidence>
<dbReference type="InterPro" id="IPR052343">
    <property type="entry name" value="Retrotransposon-Effector_Assoc"/>
</dbReference>
<keyword evidence="4" id="KW-0695">RNA-directed DNA polymerase</keyword>
<dbReference type="Proteomes" id="UP000325315">
    <property type="component" value="Unassembled WGS sequence"/>
</dbReference>
<dbReference type="InterPro" id="IPR000477">
    <property type="entry name" value="RT_dom"/>
</dbReference>
<accession>A0A5B6VJP2</accession>
<keyword evidence="4" id="KW-0808">Transferase</keyword>
<feature type="domain" description="Reverse transcriptase" evidence="3">
    <location>
        <begin position="664"/>
        <end position="893"/>
    </location>
</feature>
<dbReference type="GO" id="GO:0008270">
    <property type="term" value="F:zinc ion binding"/>
    <property type="evidence" value="ECO:0007669"/>
    <property type="project" value="UniProtKB-KW"/>
</dbReference>
<dbReference type="AlphaFoldDB" id="A0A5B6VJP2"/>
<dbReference type="Gene3D" id="3.60.10.10">
    <property type="entry name" value="Endonuclease/exonuclease/phosphatase"/>
    <property type="match status" value="1"/>
</dbReference>
<dbReference type="GO" id="GO:0003676">
    <property type="term" value="F:nucleic acid binding"/>
    <property type="evidence" value="ECO:0007669"/>
    <property type="project" value="InterPro"/>
</dbReference>
<dbReference type="Pfam" id="PF03372">
    <property type="entry name" value="Exo_endo_phos"/>
    <property type="match status" value="1"/>
</dbReference>
<dbReference type="CDD" id="cd01650">
    <property type="entry name" value="RT_nLTR_like"/>
    <property type="match status" value="1"/>
</dbReference>
<dbReference type="OrthoDB" id="1748430at2759"/>
<feature type="domain" description="CCHC-type" evidence="2">
    <location>
        <begin position="178"/>
        <end position="191"/>
    </location>
</feature>
<keyword evidence="4" id="KW-0548">Nucleotidyltransferase</keyword>